<feature type="region of interest" description="Disordered" evidence="1">
    <location>
        <begin position="79"/>
        <end position="123"/>
    </location>
</feature>
<sequence length="160" mass="17675">MATVPVLWVKNRRYIKKSEGVKAVRGKCYWPPSTVKGKKLRDLVTGQKKPDTSSWTTHDCEVLQYAFTVKECDDWLKNHSGVENEGMESDASSDHPYARDKEKKLRLKRRNGPASSSESSDDELFVAGLGDLRSNQKDSLSPNAVAAVVDVVGDLGSSGF</sequence>
<evidence type="ECO:0000256" key="1">
    <source>
        <dbReference type="SAM" id="MobiDB-lite"/>
    </source>
</evidence>
<name>A0A9C6X4U3_FRAOC</name>
<dbReference type="RefSeq" id="XP_052129199.1">
    <property type="nucleotide sequence ID" value="XM_052273239.1"/>
</dbReference>
<accession>A0A9C6X4U3</accession>
<evidence type="ECO:0000313" key="2">
    <source>
        <dbReference type="Proteomes" id="UP000504606"/>
    </source>
</evidence>
<feature type="compositionally biased region" description="Basic and acidic residues" evidence="1">
    <location>
        <begin position="92"/>
        <end position="103"/>
    </location>
</feature>
<proteinExistence type="predicted"/>
<dbReference type="GeneID" id="127750769"/>
<reference evidence="3" key="1">
    <citation type="submission" date="2025-08" db="UniProtKB">
        <authorList>
            <consortium name="RefSeq"/>
        </authorList>
    </citation>
    <scope>IDENTIFICATION</scope>
    <source>
        <tissue evidence="3">Whole organism</tissue>
    </source>
</reference>
<dbReference type="Proteomes" id="UP000504606">
    <property type="component" value="Unplaced"/>
</dbReference>
<organism evidence="2 3">
    <name type="scientific">Frankliniella occidentalis</name>
    <name type="common">Western flower thrips</name>
    <name type="synonym">Euthrips occidentalis</name>
    <dbReference type="NCBI Taxonomy" id="133901"/>
    <lineage>
        <taxon>Eukaryota</taxon>
        <taxon>Metazoa</taxon>
        <taxon>Ecdysozoa</taxon>
        <taxon>Arthropoda</taxon>
        <taxon>Hexapoda</taxon>
        <taxon>Insecta</taxon>
        <taxon>Pterygota</taxon>
        <taxon>Neoptera</taxon>
        <taxon>Paraneoptera</taxon>
        <taxon>Thysanoptera</taxon>
        <taxon>Terebrantia</taxon>
        <taxon>Thripoidea</taxon>
        <taxon>Thripidae</taxon>
        <taxon>Frankliniella</taxon>
    </lineage>
</organism>
<keyword evidence="2" id="KW-1185">Reference proteome</keyword>
<dbReference type="KEGG" id="foc:127750769"/>
<protein>
    <submittedName>
        <fullName evidence="3">Uncharacterized protein LOC127750769</fullName>
    </submittedName>
</protein>
<gene>
    <name evidence="3" type="primary">LOC127750769</name>
</gene>
<dbReference type="AlphaFoldDB" id="A0A9C6X4U3"/>
<evidence type="ECO:0000313" key="3">
    <source>
        <dbReference type="RefSeq" id="XP_052129199.1"/>
    </source>
</evidence>